<dbReference type="InterPro" id="IPR033865">
    <property type="entry name" value="Ataxin-3"/>
</dbReference>
<comment type="caution">
    <text evidence="2">The sequence shown here is derived from an EMBL/GenBank/DDBJ whole genome shotgun (WGS) entry which is preliminary data.</text>
</comment>
<organism evidence="2 3">
    <name type="scientific">Staurois parvus</name>
    <dbReference type="NCBI Taxonomy" id="386267"/>
    <lineage>
        <taxon>Eukaryota</taxon>
        <taxon>Metazoa</taxon>
        <taxon>Chordata</taxon>
        <taxon>Craniata</taxon>
        <taxon>Vertebrata</taxon>
        <taxon>Euteleostomi</taxon>
        <taxon>Amphibia</taxon>
        <taxon>Batrachia</taxon>
        <taxon>Anura</taxon>
        <taxon>Neobatrachia</taxon>
        <taxon>Ranoidea</taxon>
        <taxon>Ranidae</taxon>
        <taxon>Staurois</taxon>
    </lineage>
</organism>
<dbReference type="PANTHER" id="PTHR14159">
    <property type="entry name" value="ATAXIN-3-RELATED"/>
    <property type="match status" value="1"/>
</dbReference>
<proteinExistence type="predicted"/>
<evidence type="ECO:0000256" key="1">
    <source>
        <dbReference type="SAM" id="MobiDB-lite"/>
    </source>
</evidence>
<dbReference type="SMART" id="SM00726">
    <property type="entry name" value="UIM"/>
    <property type="match status" value="3"/>
</dbReference>
<feature type="compositionally biased region" description="Low complexity" evidence="1">
    <location>
        <begin position="134"/>
        <end position="143"/>
    </location>
</feature>
<feature type="region of interest" description="Disordered" evidence="1">
    <location>
        <begin position="75"/>
        <end position="174"/>
    </location>
</feature>
<sequence length="174" mass="19879">MIQVQQMQRPRLIGEDLAVRNQRVQRSDEGTRLYDGSTTMMDEDEENLQKALALSRQQIDMEDEEADLRRAIQLSMHGGPRQNVTELASSSQPQTSEICRQESLTQEELRQRRQMYFEKQQQSKPELQESAERNSTTDSTNTNQDPAMNDEAMLRAAMKMSLDTGGTGPSPQEK</sequence>
<dbReference type="Pfam" id="PF02809">
    <property type="entry name" value="UIM"/>
    <property type="match status" value="3"/>
</dbReference>
<evidence type="ECO:0000313" key="3">
    <source>
        <dbReference type="Proteomes" id="UP001162483"/>
    </source>
</evidence>
<dbReference type="InterPro" id="IPR003903">
    <property type="entry name" value="UIM_dom"/>
</dbReference>
<feature type="compositionally biased region" description="Polar residues" evidence="1">
    <location>
        <begin position="82"/>
        <end position="106"/>
    </location>
</feature>
<reference evidence="2" key="1">
    <citation type="submission" date="2023-05" db="EMBL/GenBank/DDBJ databases">
        <authorList>
            <person name="Stuckert A."/>
        </authorList>
    </citation>
    <scope>NUCLEOTIDE SEQUENCE</scope>
</reference>
<protein>
    <recommendedName>
        <fullName evidence="4">Ataxin-3</fullName>
    </recommendedName>
</protein>
<evidence type="ECO:0008006" key="4">
    <source>
        <dbReference type="Google" id="ProtNLM"/>
    </source>
</evidence>
<evidence type="ECO:0000313" key="2">
    <source>
        <dbReference type="EMBL" id="CAI9588250.1"/>
    </source>
</evidence>
<name>A0ABN9ETW5_9NEOB</name>
<gene>
    <name evidence="2" type="ORF">SPARVUS_LOCUS10726170</name>
</gene>
<keyword evidence="3" id="KW-1185">Reference proteome</keyword>
<dbReference type="EMBL" id="CATNWA010015940">
    <property type="protein sequence ID" value="CAI9588250.1"/>
    <property type="molecule type" value="Genomic_DNA"/>
</dbReference>
<accession>A0ABN9ETW5</accession>
<dbReference type="PROSITE" id="PS50330">
    <property type="entry name" value="UIM"/>
    <property type="match status" value="2"/>
</dbReference>
<dbReference type="PANTHER" id="PTHR14159:SF0">
    <property type="entry name" value="ATAXIN-3-RELATED"/>
    <property type="match status" value="1"/>
</dbReference>
<dbReference type="Proteomes" id="UP001162483">
    <property type="component" value="Unassembled WGS sequence"/>
</dbReference>